<dbReference type="GO" id="GO:0031119">
    <property type="term" value="P:tRNA pseudouridine synthesis"/>
    <property type="evidence" value="ECO:0007669"/>
    <property type="project" value="UniProtKB-UniRule"/>
</dbReference>
<dbReference type="OrthoDB" id="10348at2157"/>
<dbReference type="InterPro" id="IPR055174">
    <property type="entry name" value="Pus10_THUMP_arc"/>
</dbReference>
<feature type="domain" description="Pus10-like C-terminal" evidence="7">
    <location>
        <begin position="167"/>
        <end position="389"/>
    </location>
</feature>
<proteinExistence type="inferred from homology"/>
<keyword evidence="10" id="KW-1185">Reference proteome</keyword>
<evidence type="ECO:0000256" key="5">
    <source>
        <dbReference type="HAMAP-Rule" id="MF_01893"/>
    </source>
</evidence>
<name>A0A4U5JFS9_9EURY</name>
<sequence length="423" mass="46513">MSLIDDTRALLATGPLCNACLGRPVADRSFGLTNADRGRAVRTTVALADDEPYVEPDEPCWVCEELCERLDELATRAIDALGDTELYTYQVGSRIPPLLEENDRLLRIDAGFEPDAGEDLGSELNREVGRRIGRRLGVEVDFHRPDVQFLVDVESDSIEVQRNSVSIYGRYRKLERDIPQTEWDKFDESVEELVAPPFLSAFRGTDAVFHGAGREDVDALMLGSGRPFVLEIKEPRRRMADLDELQAAVNGGTNGKVEIEALAFATHEMIERVKEHDASKTYRATVEFFEPVDESAFEAAVDALEGATIQQRTPNRVDHRRADLVRERTVIGIDGSLTDEYTATVEVHGEGGLYIKELVSGDEGRTEPSLAGLLGVEATVSALDVVDVEGVDEPFLLPEFRLDPNGEPASAPDAASPDETAAE</sequence>
<accession>A0A4U5JFS9</accession>
<evidence type="ECO:0000256" key="4">
    <source>
        <dbReference type="ARBA" id="ARBA00023235"/>
    </source>
</evidence>
<evidence type="ECO:0000313" key="9">
    <source>
        <dbReference type="EMBL" id="TKR28064.1"/>
    </source>
</evidence>
<evidence type="ECO:0000259" key="7">
    <source>
        <dbReference type="Pfam" id="PF21238"/>
    </source>
</evidence>
<dbReference type="InterPro" id="IPR020103">
    <property type="entry name" value="PsdUridine_synth_cat_dom_sf"/>
</dbReference>
<dbReference type="HAMAP" id="MF_01893">
    <property type="entry name" value="Pus10_arch"/>
    <property type="match status" value="1"/>
</dbReference>
<feature type="binding site" evidence="5">
    <location>
        <position position="354"/>
    </location>
    <ligand>
        <name>substrate</name>
    </ligand>
</feature>
<dbReference type="GO" id="GO:0160148">
    <property type="term" value="F:tRNA pseudouridine(55) synthase activity"/>
    <property type="evidence" value="ECO:0007669"/>
    <property type="project" value="UniProtKB-EC"/>
</dbReference>
<feature type="region of interest" description="Disordered" evidence="6">
    <location>
        <begin position="398"/>
        <end position="423"/>
    </location>
</feature>
<evidence type="ECO:0000256" key="1">
    <source>
        <dbReference type="ARBA" id="ARBA00009652"/>
    </source>
</evidence>
<evidence type="ECO:0000256" key="3">
    <source>
        <dbReference type="ARBA" id="ARBA00022884"/>
    </source>
</evidence>
<protein>
    <recommendedName>
        <fullName evidence="5">tRNA pseudouridine synthase Pus10</fullName>
        <ecNumber evidence="5">5.4.99.25</ecNumber>
    </recommendedName>
    <alternativeName>
        <fullName evidence="5">tRNA pseudouridine 54/55 synthase</fullName>
        <shortName evidence="5">Psi54/55 synthase</shortName>
    </alternativeName>
</protein>
<evidence type="ECO:0000256" key="2">
    <source>
        <dbReference type="ARBA" id="ARBA00022694"/>
    </source>
</evidence>
<feature type="domain" description="Pus10 THUMP" evidence="8">
    <location>
        <begin position="74"/>
        <end position="152"/>
    </location>
</feature>
<reference evidence="9 10" key="1">
    <citation type="submission" date="2019-04" db="EMBL/GenBank/DDBJ databases">
        <title>Natronomonas sp. F20-122 a newhaloarchaeon isolated from a saline saltern of Isla Bacuta, Huelva, Spain.</title>
        <authorList>
            <person name="Duran-Viseras A."/>
            <person name="Sanchez-Porro C."/>
            <person name="Ventosa A."/>
        </authorList>
    </citation>
    <scope>NUCLEOTIDE SEQUENCE [LARGE SCALE GENOMIC DNA]</scope>
    <source>
        <strain evidence="9 10">F20-122</strain>
    </source>
</reference>
<dbReference type="EC" id="5.4.99.25" evidence="5"/>
<dbReference type="GO" id="GO:0000049">
    <property type="term" value="F:tRNA binding"/>
    <property type="evidence" value="ECO:0007669"/>
    <property type="project" value="InterPro"/>
</dbReference>
<dbReference type="InterPro" id="IPR039894">
    <property type="entry name" value="Pus10-like"/>
</dbReference>
<dbReference type="PANTHER" id="PTHR21568:SF0">
    <property type="entry name" value="TRNA PSEUDOURIDINE SYNTHASE PUS10"/>
    <property type="match status" value="1"/>
</dbReference>
<dbReference type="InterPro" id="IPR048741">
    <property type="entry name" value="Pus10-like_C"/>
</dbReference>
<organism evidence="9 10">
    <name type="scientific">Natronomonas salsuginis</name>
    <dbReference type="NCBI Taxonomy" id="2217661"/>
    <lineage>
        <taxon>Archaea</taxon>
        <taxon>Methanobacteriati</taxon>
        <taxon>Methanobacteriota</taxon>
        <taxon>Stenosarchaea group</taxon>
        <taxon>Halobacteria</taxon>
        <taxon>Halobacteriales</taxon>
        <taxon>Natronomonadaceae</taxon>
        <taxon>Natronomonas</taxon>
    </lineage>
</organism>
<dbReference type="PANTHER" id="PTHR21568">
    <property type="entry name" value="TRNA PSEUDOURIDINE SYNTHASE PUS10"/>
    <property type="match status" value="1"/>
</dbReference>
<dbReference type="Gene3D" id="3.30.70.3190">
    <property type="match status" value="1"/>
</dbReference>
<dbReference type="Gene3D" id="3.30.70.2510">
    <property type="match status" value="1"/>
</dbReference>
<comment type="catalytic activity">
    <reaction evidence="5">
        <text>uridine(55) in tRNA = pseudouridine(55) in tRNA</text>
        <dbReference type="Rhea" id="RHEA:42532"/>
        <dbReference type="Rhea" id="RHEA-COMP:10101"/>
        <dbReference type="Rhea" id="RHEA-COMP:10102"/>
        <dbReference type="ChEBI" id="CHEBI:65314"/>
        <dbReference type="ChEBI" id="CHEBI:65315"/>
        <dbReference type="EC" id="5.4.99.25"/>
    </reaction>
</comment>
<dbReference type="SUPFAM" id="SSF55120">
    <property type="entry name" value="Pseudouridine synthase"/>
    <property type="match status" value="1"/>
</dbReference>
<keyword evidence="2 5" id="KW-0819">tRNA processing</keyword>
<dbReference type="RefSeq" id="WP_137275363.1">
    <property type="nucleotide sequence ID" value="NZ_QKNX01000001.1"/>
</dbReference>
<feature type="binding site" evidence="5">
    <location>
        <position position="282"/>
    </location>
    <ligand>
        <name>substrate</name>
    </ligand>
</feature>
<feature type="active site" description="Nucleophile" evidence="5">
    <location>
        <position position="216"/>
    </location>
</feature>
<dbReference type="FunFam" id="3.30.70.2510:FF:000001">
    <property type="entry name" value="tRNA pseudouridine synthase Pus10"/>
    <property type="match status" value="1"/>
</dbReference>
<evidence type="ECO:0000256" key="6">
    <source>
        <dbReference type="SAM" id="MobiDB-lite"/>
    </source>
</evidence>
<gene>
    <name evidence="5" type="primary">pus10</name>
    <name evidence="9" type="ORF">DM868_02985</name>
</gene>
<evidence type="ECO:0000313" key="10">
    <source>
        <dbReference type="Proteomes" id="UP000308037"/>
    </source>
</evidence>
<comment type="function">
    <text evidence="5">Responsible for synthesis of pseudouridine from uracil-54 and uracil-55 in the psi GC loop of transfer RNAs.</text>
</comment>
<dbReference type="Proteomes" id="UP000308037">
    <property type="component" value="Unassembled WGS sequence"/>
</dbReference>
<evidence type="ECO:0000259" key="8">
    <source>
        <dbReference type="Pfam" id="PF22023"/>
    </source>
</evidence>
<dbReference type="InterPro" id="IPR005912">
    <property type="entry name" value="Pus10"/>
</dbReference>
<comment type="catalytic activity">
    <reaction evidence="5">
        <text>uridine(54) in tRNA = pseudouridine(54) in tRNA</text>
        <dbReference type="Rhea" id="RHEA:57876"/>
        <dbReference type="Rhea" id="RHEA-COMP:10193"/>
        <dbReference type="Rhea" id="RHEA-COMP:14141"/>
        <dbReference type="ChEBI" id="CHEBI:65314"/>
        <dbReference type="ChEBI" id="CHEBI:65315"/>
    </reaction>
</comment>
<keyword evidence="4 5" id="KW-0413">Isomerase</keyword>
<keyword evidence="3 5" id="KW-0694">RNA-binding</keyword>
<dbReference type="NCBIfam" id="TIGR01213">
    <property type="entry name" value="pseudo_Pus10arc"/>
    <property type="match status" value="1"/>
</dbReference>
<feature type="compositionally biased region" description="Low complexity" evidence="6">
    <location>
        <begin position="407"/>
        <end position="423"/>
    </location>
</feature>
<comment type="caution">
    <text evidence="9">The sequence shown here is derived from an EMBL/GenBank/DDBJ whole genome shotgun (WGS) entry which is preliminary data.</text>
</comment>
<dbReference type="AlphaFoldDB" id="A0A4U5JFS9"/>
<dbReference type="Pfam" id="PF22023">
    <property type="entry name" value="Pus10_THUMP_arc"/>
    <property type="match status" value="1"/>
</dbReference>
<dbReference type="EMBL" id="QKNX01000001">
    <property type="protein sequence ID" value="TKR28064.1"/>
    <property type="molecule type" value="Genomic_DNA"/>
</dbReference>
<comment type="similarity">
    <text evidence="1 5">Belongs to the pseudouridine synthase Pus10 family.</text>
</comment>
<dbReference type="Pfam" id="PF21238">
    <property type="entry name" value="Pus10_C"/>
    <property type="match status" value="1"/>
</dbReference>